<dbReference type="AlphaFoldDB" id="A0A2P7EHN9"/>
<proteinExistence type="predicted"/>
<evidence type="ECO:0000313" key="2">
    <source>
        <dbReference type="EMBL" id="PSI02735.1"/>
    </source>
</evidence>
<evidence type="ECO:0008006" key="4">
    <source>
        <dbReference type="Google" id="ProtNLM"/>
    </source>
</evidence>
<protein>
    <recommendedName>
        <fullName evidence="4">2TM domain-containing protein</fullName>
    </recommendedName>
</protein>
<evidence type="ECO:0000256" key="1">
    <source>
        <dbReference type="SAM" id="Phobius"/>
    </source>
</evidence>
<reference evidence="3" key="1">
    <citation type="submission" date="2018-03" db="EMBL/GenBank/DDBJ databases">
        <title>Ecological and genomic features of two cosmopolitan and abundant freshwater picocyanobacteria.</title>
        <authorList>
            <person name="Cabello-Yeves P.J."/>
            <person name="Picazo A."/>
            <person name="Camacho A."/>
            <person name="Callieri C."/>
            <person name="Rosselli R."/>
            <person name="Roda-Garcia J."/>
            <person name="Coutinho F.H."/>
            <person name="Rodriguez-Valera F."/>
        </authorList>
    </citation>
    <scope>NUCLEOTIDE SEQUENCE [LARGE SCALE GENOMIC DNA]</scope>
    <source>
        <strain evidence="3">Tous</strain>
    </source>
</reference>
<feature type="transmembrane region" description="Helical" evidence="1">
    <location>
        <begin position="53"/>
        <end position="70"/>
    </location>
</feature>
<dbReference type="EMBL" id="PXVC01000003">
    <property type="protein sequence ID" value="PSI02735.1"/>
    <property type="molecule type" value="Genomic_DNA"/>
</dbReference>
<sequence length="79" mass="8816">MPLVATRPPNPQDPAYQQLERWINFAVHGALFAALNSGLWLWRGLRPESLAQLPLLSLSWGALLLLHLAWCCNKALKSA</sequence>
<keyword evidence="1" id="KW-0812">Transmembrane</keyword>
<keyword evidence="1" id="KW-0472">Membrane</keyword>
<accession>A0A2P7EHN9</accession>
<keyword evidence="3" id="KW-1185">Reference proteome</keyword>
<gene>
    <name evidence="2" type="ORF">C7K08_01550</name>
</gene>
<name>A0A2P7EHN9_9SYNE</name>
<dbReference type="STRING" id="1910958.BTM30_01535"/>
<evidence type="ECO:0000313" key="3">
    <source>
        <dbReference type="Proteomes" id="UP000240206"/>
    </source>
</evidence>
<feature type="transmembrane region" description="Helical" evidence="1">
    <location>
        <begin position="22"/>
        <end position="41"/>
    </location>
</feature>
<keyword evidence="1" id="KW-1133">Transmembrane helix</keyword>
<organism evidence="2 3">
    <name type="scientific">Synechococcus lacustris str. Tous</name>
    <dbReference type="NCBI Taxonomy" id="1910958"/>
    <lineage>
        <taxon>Bacteria</taxon>
        <taxon>Bacillati</taxon>
        <taxon>Cyanobacteriota</taxon>
        <taxon>Cyanophyceae</taxon>
        <taxon>Synechococcales</taxon>
        <taxon>Synechococcaceae</taxon>
        <taxon>Synechococcus</taxon>
    </lineage>
</organism>
<comment type="caution">
    <text evidence="2">The sequence shown here is derived from an EMBL/GenBank/DDBJ whole genome shotgun (WGS) entry which is preliminary data.</text>
</comment>
<dbReference type="RefSeq" id="WP_106498902.1">
    <property type="nucleotide sequence ID" value="NZ_PXVC01000003.1"/>
</dbReference>
<dbReference type="Proteomes" id="UP000240206">
    <property type="component" value="Unassembled WGS sequence"/>
</dbReference>